<proteinExistence type="predicted"/>
<dbReference type="RefSeq" id="WP_131156718.1">
    <property type="nucleotide sequence ID" value="NZ_CP036402.1"/>
</dbReference>
<evidence type="ECO:0000313" key="1">
    <source>
        <dbReference type="EMBL" id="QBI21726.1"/>
    </source>
</evidence>
<dbReference type="KEGG" id="erz:ER308_20605"/>
<keyword evidence="2" id="KW-1185">Reference proteome</keyword>
<evidence type="ECO:0000313" key="2">
    <source>
        <dbReference type="Proteomes" id="UP000291469"/>
    </source>
</evidence>
<dbReference type="OrthoDB" id="5243722at2"/>
<dbReference type="Proteomes" id="UP000291469">
    <property type="component" value="Chromosome"/>
</dbReference>
<evidence type="ECO:0008006" key="3">
    <source>
        <dbReference type="Google" id="ProtNLM"/>
    </source>
</evidence>
<dbReference type="AlphaFoldDB" id="A0A411YKL3"/>
<accession>A0A411YKL3</accession>
<organism evidence="1 2">
    <name type="scientific">Egibacter rhizosphaerae</name>
    <dbReference type="NCBI Taxonomy" id="1670831"/>
    <lineage>
        <taxon>Bacteria</taxon>
        <taxon>Bacillati</taxon>
        <taxon>Actinomycetota</taxon>
        <taxon>Nitriliruptoria</taxon>
        <taxon>Egibacterales</taxon>
        <taxon>Egibacteraceae</taxon>
        <taxon>Egibacter</taxon>
    </lineage>
</organism>
<dbReference type="EMBL" id="CP036402">
    <property type="protein sequence ID" value="QBI21726.1"/>
    <property type="molecule type" value="Genomic_DNA"/>
</dbReference>
<reference evidence="1 2" key="1">
    <citation type="submission" date="2019-01" db="EMBL/GenBank/DDBJ databases">
        <title>Egibacter rhizosphaerae EGI 80759T.</title>
        <authorList>
            <person name="Chen D.-D."/>
            <person name="Tian Y."/>
            <person name="Jiao J.-Y."/>
            <person name="Zhang X.-T."/>
            <person name="Zhang Y.-G."/>
            <person name="Zhang Y."/>
            <person name="Xiao M."/>
            <person name="Shu W.-S."/>
            <person name="Li W.-J."/>
        </authorList>
    </citation>
    <scope>NUCLEOTIDE SEQUENCE [LARGE SCALE GENOMIC DNA]</scope>
    <source>
        <strain evidence="1 2">EGI 80759</strain>
    </source>
</reference>
<gene>
    <name evidence="1" type="ORF">ER308_20605</name>
</gene>
<protein>
    <recommendedName>
        <fullName evidence="3">DUF559 domain-containing protein</fullName>
    </recommendedName>
</protein>
<sequence>MRALADAHEIVALRKGVWRFLSAPGEPDEAMTACLASWPLAVLSHASAARHHGLERVPRPAQPSVTVPVQARCRPSGVRVHRSRALPARDVARSGRIPVTSLARTVCDLADGAAPWETFARVDDAIALGASRRWLHERASALRSGRDGVALVATATAPESGEVFRSWLERVASVVYRAAGLPDPEWNVPIDDERGLIGIVDAFWRPWAVIGEKEGLRFHSSREQLQQDAQRFNRLHEAGYVVRRFGWEDVVHRPVEVAASVMRALRAAGADLDPARLPRVIELPAHPFR</sequence>
<name>A0A411YKL3_9ACTN</name>